<dbReference type="GO" id="GO:0046872">
    <property type="term" value="F:metal ion binding"/>
    <property type="evidence" value="ECO:0007669"/>
    <property type="project" value="UniProtKB-KW"/>
</dbReference>
<evidence type="ECO:0000256" key="6">
    <source>
        <dbReference type="ARBA" id="ARBA00022953"/>
    </source>
</evidence>
<proteinExistence type="predicted"/>
<dbReference type="GO" id="GO:0000166">
    <property type="term" value="F:nucleotide binding"/>
    <property type="evidence" value="ECO:0007669"/>
    <property type="project" value="UniProtKB-KW"/>
</dbReference>
<dbReference type="PROSITE" id="PS50522">
    <property type="entry name" value="RDRP_PHAGE"/>
    <property type="match status" value="1"/>
</dbReference>
<keyword evidence="9" id="KW-0460">Magnesium</keyword>
<dbReference type="InterPro" id="IPR007096">
    <property type="entry name" value="RNA-dir_Rpol_cat_phage"/>
</dbReference>
<dbReference type="Pfam" id="PF03431">
    <property type="entry name" value="RNA_replicase_B"/>
    <property type="match status" value="1"/>
</dbReference>
<keyword evidence="5" id="KW-0547">Nucleotide-binding</keyword>
<keyword evidence="2 11" id="KW-0696">RNA-directed RNA polymerase</keyword>
<evidence type="ECO:0000313" key="11">
    <source>
        <dbReference type="EMBL" id="QDH87470.1"/>
    </source>
</evidence>
<dbReference type="EC" id="2.7.7.48" evidence="1"/>
<evidence type="ECO:0000256" key="2">
    <source>
        <dbReference type="ARBA" id="ARBA00022484"/>
    </source>
</evidence>
<evidence type="ECO:0000256" key="1">
    <source>
        <dbReference type="ARBA" id="ARBA00012494"/>
    </source>
</evidence>
<evidence type="ECO:0000256" key="5">
    <source>
        <dbReference type="ARBA" id="ARBA00022741"/>
    </source>
</evidence>
<comment type="catalytic activity">
    <reaction evidence="8">
        <text>RNA(n) + a ribonucleoside 5'-triphosphate = RNA(n+1) + diphosphate</text>
        <dbReference type="Rhea" id="RHEA:21248"/>
        <dbReference type="Rhea" id="RHEA-COMP:14527"/>
        <dbReference type="Rhea" id="RHEA-COMP:17342"/>
        <dbReference type="ChEBI" id="CHEBI:33019"/>
        <dbReference type="ChEBI" id="CHEBI:61557"/>
        <dbReference type="ChEBI" id="CHEBI:140395"/>
        <dbReference type="EC" id="2.7.7.48"/>
    </reaction>
</comment>
<dbReference type="EMBL" id="MN033395">
    <property type="protein sequence ID" value="QDH87470.1"/>
    <property type="molecule type" value="Genomic_RNA"/>
</dbReference>
<keyword evidence="6" id="KW-0693">Viral RNA replication</keyword>
<gene>
    <name evidence="11" type="ORF">H1Rhizo27417e2655_000001</name>
</gene>
<keyword evidence="9" id="KW-0479">Metal-binding</keyword>
<evidence type="ECO:0000259" key="10">
    <source>
        <dbReference type="PROSITE" id="PS50522"/>
    </source>
</evidence>
<dbReference type="GO" id="GO:0003968">
    <property type="term" value="F:RNA-directed RNA polymerase activity"/>
    <property type="evidence" value="ECO:0007669"/>
    <property type="project" value="UniProtKB-KW"/>
</dbReference>
<evidence type="ECO:0000256" key="4">
    <source>
        <dbReference type="ARBA" id="ARBA00022695"/>
    </source>
</evidence>
<keyword evidence="3" id="KW-0808">Transferase</keyword>
<dbReference type="GO" id="GO:0039694">
    <property type="term" value="P:viral RNA genome replication"/>
    <property type="evidence" value="ECO:0007669"/>
    <property type="project" value="InterPro"/>
</dbReference>
<evidence type="ECO:0000256" key="9">
    <source>
        <dbReference type="PIRSR" id="PIRSR605093-1"/>
    </source>
</evidence>
<evidence type="ECO:0000256" key="7">
    <source>
        <dbReference type="ARBA" id="ARBA00030248"/>
    </source>
</evidence>
<feature type="binding site" evidence="9">
    <location>
        <position position="409"/>
    </location>
    <ligand>
        <name>Mg(2+)</name>
        <dbReference type="ChEBI" id="CHEBI:18420"/>
        <label>2</label>
    </ligand>
</feature>
<protein>
    <recommendedName>
        <fullName evidence="1">RNA-directed RNA polymerase</fullName>
        <ecNumber evidence="1">2.7.7.48</ecNumber>
    </recommendedName>
    <alternativeName>
        <fullName evidence="7">RNA replicase beta chain</fullName>
    </alternativeName>
</protein>
<feature type="binding site" evidence="9">
    <location>
        <position position="312"/>
    </location>
    <ligand>
        <name>Mg(2+)</name>
        <dbReference type="ChEBI" id="CHEBI:18420"/>
        <label>2</label>
    </ligand>
</feature>
<reference evidence="11" key="1">
    <citation type="submission" date="2019-05" db="EMBL/GenBank/DDBJ databases">
        <title>Metatranscriptomic reconstruction reveals RNA viruses with the potential to shape carbon cycling in soil.</title>
        <authorList>
            <person name="Starr E.P."/>
            <person name="Nuccio E."/>
            <person name="Pett-Ridge J."/>
            <person name="Banfield J.F."/>
            <person name="Firestone M.K."/>
        </authorList>
    </citation>
    <scope>NUCLEOTIDE SEQUENCE</scope>
    <source>
        <strain evidence="11">H1_Rhizo_27_scaffold_417_e_2655</strain>
    </source>
</reference>
<accession>A0A514D1I5</accession>
<keyword evidence="4" id="KW-0548">Nucleotidyltransferase</keyword>
<feature type="binding site" evidence="9">
    <location>
        <position position="410"/>
    </location>
    <ligand>
        <name>Mg(2+)</name>
        <dbReference type="ChEBI" id="CHEBI:18420"/>
        <label>2</label>
    </ligand>
</feature>
<name>A0A514D1I5_9VIRU</name>
<evidence type="ECO:0000256" key="3">
    <source>
        <dbReference type="ARBA" id="ARBA00022679"/>
    </source>
</evidence>
<sequence length="654" mass="73362">MKSLMSLWIKMADELAILCCTSATSDINTVRRRFEHEGLSFLTIVLPELGKSTQKWMDQGQVGTNSSFSKGRGSLPLFLGGFFSRVFDRRSGLLLDDPSIDAIFAIRQLTLSFGKISLPCSDARVRKAMEGYVKCEQDVRQFDQKISRNDLTDFRNMSNLLFSEVFQQMDRDVHYGELLPKHGPGATADRLTSNGKYNQRTWTTRLSRVFPLDRYLLPNARFYGSLDQVTVLEPGDEMPVRVISVPKTLKTPRIIAVEPTCMQYMQQALLRSFLVAYNRDELLRGLIGFDDQGPNQDLARKGSLDKGTATLDLSDASDRVSNQLVREMVSQWPSLQEAFDATRSRRADVPGFGRIRLAKYASMGSALCFPVEAMVFTTLIFLGIQKSLNKPLTKKDIKSFLGSVRVYGDDLIVPVEHVTTVVQTLEHFGARVGLDKSFWTGRFRESCGKEYFNGHDVSIVRVRQALPYTTADATGLISTVSLRNQLFHAGLIDTAGWLDTLLTKILRYFPTVGPNSPVLGKEAYLRPYQVDRMHPLLHSPQVRGYVVQAKPPVDILEGEGALLKCLLKLETGNYVREVDSYVNTVPCYRPGTSTGHVTHNLASQLLPQLDVRTGFVNFQSTSSRLPTGSNDEKHLERSGRPKRVGIKLGWYSSF</sequence>
<evidence type="ECO:0000256" key="8">
    <source>
        <dbReference type="ARBA" id="ARBA00048744"/>
    </source>
</evidence>
<dbReference type="InterPro" id="IPR005093">
    <property type="entry name" value="RNArep_beta"/>
</dbReference>
<organism evidence="11">
    <name type="scientific">Leviviridae sp</name>
    <dbReference type="NCBI Taxonomy" id="2027243"/>
    <lineage>
        <taxon>Viruses</taxon>
        <taxon>Riboviria</taxon>
        <taxon>Orthornavirae</taxon>
        <taxon>Lenarviricota</taxon>
        <taxon>Leviviricetes</taxon>
        <taxon>Norzivirales</taxon>
        <taxon>Fiersviridae</taxon>
    </lineage>
</organism>
<feature type="domain" description="RdRp catalytic" evidence="10">
    <location>
        <begin position="297"/>
        <end position="441"/>
    </location>
</feature>
<comment type="cofactor">
    <cofactor evidence="9">
        <name>Mg(2+)</name>
        <dbReference type="ChEBI" id="CHEBI:18420"/>
    </cofactor>
    <text evidence="9">Binds 2 Mg(2+) per subunit.</text>
</comment>